<comment type="caution">
    <text evidence="4">The sequence shown here is derived from an EMBL/GenBank/DDBJ whole genome shotgun (WGS) entry which is preliminary data.</text>
</comment>
<proteinExistence type="inferred from homology"/>
<gene>
    <name evidence="3 4" type="primary">rpsF</name>
    <name evidence="4" type="ORF">KC669_00105</name>
</gene>
<dbReference type="CDD" id="cd00473">
    <property type="entry name" value="bS6"/>
    <property type="match status" value="1"/>
</dbReference>
<keyword evidence="3" id="KW-0694">RNA-binding</keyword>
<reference evidence="4" key="1">
    <citation type="submission" date="2020-04" db="EMBL/GenBank/DDBJ databases">
        <authorList>
            <person name="Zhang T."/>
        </authorList>
    </citation>
    <scope>NUCLEOTIDE SEQUENCE</scope>
    <source>
        <strain evidence="4">HKST-UBA09</strain>
    </source>
</reference>
<dbReference type="SUPFAM" id="SSF54995">
    <property type="entry name" value="Ribosomal protein S6"/>
    <property type="match status" value="1"/>
</dbReference>
<dbReference type="HAMAP" id="MF_00360">
    <property type="entry name" value="Ribosomal_bS6"/>
    <property type="match status" value="1"/>
</dbReference>
<accession>A0A955LAB0</accession>
<name>A0A955LAB0_9BACT</name>
<dbReference type="InterPro" id="IPR035980">
    <property type="entry name" value="Ribosomal_bS6_sf"/>
</dbReference>
<dbReference type="GO" id="GO:0006412">
    <property type="term" value="P:translation"/>
    <property type="evidence" value="ECO:0007669"/>
    <property type="project" value="UniProtKB-UniRule"/>
</dbReference>
<evidence type="ECO:0000256" key="2">
    <source>
        <dbReference type="ARBA" id="ARBA00035294"/>
    </source>
</evidence>
<evidence type="ECO:0000313" key="4">
    <source>
        <dbReference type="EMBL" id="MCA9386418.1"/>
    </source>
</evidence>
<organism evidence="4 5">
    <name type="scientific">Candidatus Dojkabacteria bacterium</name>
    <dbReference type="NCBI Taxonomy" id="2099670"/>
    <lineage>
        <taxon>Bacteria</taxon>
        <taxon>Candidatus Dojkabacteria</taxon>
    </lineage>
</organism>
<dbReference type="PANTHER" id="PTHR21011">
    <property type="entry name" value="MITOCHONDRIAL 28S RIBOSOMAL PROTEIN S6"/>
    <property type="match status" value="1"/>
</dbReference>
<dbReference type="InterPro" id="IPR014717">
    <property type="entry name" value="Transl_elong_EF1B/ribsomal_bS6"/>
</dbReference>
<keyword evidence="3 4" id="KW-0689">Ribosomal protein</keyword>
<dbReference type="NCBIfam" id="TIGR00166">
    <property type="entry name" value="S6"/>
    <property type="match status" value="1"/>
</dbReference>
<evidence type="ECO:0000256" key="3">
    <source>
        <dbReference type="HAMAP-Rule" id="MF_00360"/>
    </source>
</evidence>
<dbReference type="GO" id="GO:0070181">
    <property type="term" value="F:small ribosomal subunit rRNA binding"/>
    <property type="evidence" value="ECO:0007669"/>
    <property type="project" value="TreeGrafter"/>
</dbReference>
<dbReference type="Pfam" id="PF01250">
    <property type="entry name" value="Ribosomal_S6"/>
    <property type="match status" value="1"/>
</dbReference>
<comment type="function">
    <text evidence="3">Binds together with bS18 to 16S ribosomal RNA.</text>
</comment>
<dbReference type="InterPro" id="IPR020814">
    <property type="entry name" value="Ribosomal_S6_plastid/chlpt"/>
</dbReference>
<dbReference type="EMBL" id="JAGQLF010000001">
    <property type="protein sequence ID" value="MCA9386418.1"/>
    <property type="molecule type" value="Genomic_DNA"/>
</dbReference>
<dbReference type="GO" id="GO:0005737">
    <property type="term" value="C:cytoplasm"/>
    <property type="evidence" value="ECO:0007669"/>
    <property type="project" value="UniProtKB-ARBA"/>
</dbReference>
<dbReference type="AlphaFoldDB" id="A0A955LAB0"/>
<dbReference type="GO" id="GO:1990904">
    <property type="term" value="C:ribonucleoprotein complex"/>
    <property type="evidence" value="ECO:0007669"/>
    <property type="project" value="UniProtKB-KW"/>
</dbReference>
<comment type="similarity">
    <text evidence="1 3">Belongs to the bacterial ribosomal protein bS6 family.</text>
</comment>
<evidence type="ECO:0000256" key="1">
    <source>
        <dbReference type="ARBA" id="ARBA00009512"/>
    </source>
</evidence>
<sequence>MQTYEVMILYKPLLLEDIKKNTTSQIEKFVSSKGGSIKEVDNLGKRLLAYPIKKFEEGHYIEYSMNIEPSHINEFERELSLLDNVLRFLVIKK</sequence>
<dbReference type="PANTHER" id="PTHR21011:SF1">
    <property type="entry name" value="SMALL RIBOSOMAL SUBUNIT PROTEIN BS6M"/>
    <property type="match status" value="1"/>
</dbReference>
<dbReference type="Proteomes" id="UP000714915">
    <property type="component" value="Unassembled WGS sequence"/>
</dbReference>
<keyword evidence="3" id="KW-0699">rRNA-binding</keyword>
<dbReference type="Gene3D" id="3.30.70.60">
    <property type="match status" value="1"/>
</dbReference>
<dbReference type="GO" id="GO:0003735">
    <property type="term" value="F:structural constituent of ribosome"/>
    <property type="evidence" value="ECO:0007669"/>
    <property type="project" value="InterPro"/>
</dbReference>
<evidence type="ECO:0000313" key="5">
    <source>
        <dbReference type="Proteomes" id="UP000714915"/>
    </source>
</evidence>
<reference evidence="4" key="2">
    <citation type="journal article" date="2021" name="Microbiome">
        <title>Successional dynamics and alternative stable states in a saline activated sludge microbial community over 9 years.</title>
        <authorList>
            <person name="Wang Y."/>
            <person name="Ye J."/>
            <person name="Ju F."/>
            <person name="Liu L."/>
            <person name="Boyd J.A."/>
            <person name="Deng Y."/>
            <person name="Parks D.H."/>
            <person name="Jiang X."/>
            <person name="Yin X."/>
            <person name="Woodcroft B.J."/>
            <person name="Tyson G.W."/>
            <person name="Hugenholtz P."/>
            <person name="Polz M.F."/>
            <person name="Zhang T."/>
        </authorList>
    </citation>
    <scope>NUCLEOTIDE SEQUENCE</scope>
    <source>
        <strain evidence="4">HKST-UBA09</strain>
    </source>
</reference>
<dbReference type="GO" id="GO:0005840">
    <property type="term" value="C:ribosome"/>
    <property type="evidence" value="ECO:0007669"/>
    <property type="project" value="UniProtKB-KW"/>
</dbReference>
<keyword evidence="3" id="KW-0687">Ribonucleoprotein</keyword>
<protein>
    <recommendedName>
        <fullName evidence="2 3">Small ribosomal subunit protein bS6</fullName>
    </recommendedName>
</protein>
<dbReference type="InterPro" id="IPR000529">
    <property type="entry name" value="Ribosomal_bS6"/>
</dbReference>